<dbReference type="AlphaFoldDB" id="A0A9W8E114"/>
<dbReference type="Pfam" id="PF00975">
    <property type="entry name" value="Thioesterase"/>
    <property type="match status" value="1"/>
</dbReference>
<evidence type="ECO:0000313" key="3">
    <source>
        <dbReference type="Proteomes" id="UP001150569"/>
    </source>
</evidence>
<reference evidence="2" key="1">
    <citation type="submission" date="2022-07" db="EMBL/GenBank/DDBJ databases">
        <title>Phylogenomic reconstructions and comparative analyses of Kickxellomycotina fungi.</title>
        <authorList>
            <person name="Reynolds N.K."/>
            <person name="Stajich J.E."/>
            <person name="Barry K."/>
            <person name="Grigoriev I.V."/>
            <person name="Crous P."/>
            <person name="Smith M.E."/>
        </authorList>
    </citation>
    <scope>NUCLEOTIDE SEQUENCE</scope>
    <source>
        <strain evidence="2">RSA 861</strain>
    </source>
</reference>
<proteinExistence type="predicted"/>
<organism evidence="2 3">
    <name type="scientific">Tieghemiomyces parasiticus</name>
    <dbReference type="NCBI Taxonomy" id="78921"/>
    <lineage>
        <taxon>Eukaryota</taxon>
        <taxon>Fungi</taxon>
        <taxon>Fungi incertae sedis</taxon>
        <taxon>Zoopagomycota</taxon>
        <taxon>Kickxellomycotina</taxon>
        <taxon>Dimargaritomycetes</taxon>
        <taxon>Dimargaritales</taxon>
        <taxon>Dimargaritaceae</taxon>
        <taxon>Tieghemiomyces</taxon>
    </lineage>
</organism>
<keyword evidence="3" id="KW-1185">Reference proteome</keyword>
<comment type="caution">
    <text evidence="2">The sequence shown here is derived from an EMBL/GenBank/DDBJ whole genome shotgun (WGS) entry which is preliminary data.</text>
</comment>
<evidence type="ECO:0000259" key="1">
    <source>
        <dbReference type="Pfam" id="PF00975"/>
    </source>
</evidence>
<sequence length="254" mass="29114">MSLPMTYEPLTQYQRGTTKKTPLFLIHAASGLSLPYFSMYPIDRPLYGITNPYFNEPVDQPNRLEFKTIPEMAQAYLRLIRKVQPRGPYLIGGWSFGGVLALELAQQLTRQDEVVLHVVLVDSGHSHDVKFPETYDYTFVDRLLSRSPGMDPDMQSKIRESYRNAQYLMATHHTAPYYGKVTLINCTEWDEESNRHGPDHQIERKMFESGNNGWGDRLLNLNVVNIAAAHDDVFDPDHVHTTSNLIRDAVAEYP</sequence>
<dbReference type="Proteomes" id="UP001150569">
    <property type="component" value="Unassembled WGS sequence"/>
</dbReference>
<protein>
    <recommendedName>
        <fullName evidence="1">Thioesterase domain-containing protein</fullName>
    </recommendedName>
</protein>
<gene>
    <name evidence="2" type="ORF">IWQ60_003075</name>
</gene>
<evidence type="ECO:0000313" key="2">
    <source>
        <dbReference type="EMBL" id="KAJ1927267.1"/>
    </source>
</evidence>
<dbReference type="SUPFAM" id="SSF53474">
    <property type="entry name" value="alpha/beta-Hydrolases"/>
    <property type="match status" value="1"/>
</dbReference>
<dbReference type="InterPro" id="IPR029058">
    <property type="entry name" value="AB_hydrolase_fold"/>
</dbReference>
<accession>A0A9W8E114</accession>
<name>A0A9W8E114_9FUNG</name>
<dbReference type="EMBL" id="JANBPT010000126">
    <property type="protein sequence ID" value="KAJ1927267.1"/>
    <property type="molecule type" value="Genomic_DNA"/>
</dbReference>
<dbReference type="InterPro" id="IPR001031">
    <property type="entry name" value="Thioesterase"/>
</dbReference>
<dbReference type="Gene3D" id="3.40.50.1820">
    <property type="entry name" value="alpha/beta hydrolase"/>
    <property type="match status" value="1"/>
</dbReference>
<feature type="domain" description="Thioesterase" evidence="1">
    <location>
        <begin position="61"/>
        <end position="129"/>
    </location>
</feature>
<dbReference type="OrthoDB" id="10253869at2759"/>